<dbReference type="InterPro" id="IPR028098">
    <property type="entry name" value="Glyco_trans_4-like_N"/>
</dbReference>
<evidence type="ECO:0000259" key="2">
    <source>
        <dbReference type="Pfam" id="PF00534"/>
    </source>
</evidence>
<evidence type="ECO:0000313" key="6">
    <source>
        <dbReference type="EMBL" id="CAB5017021.1"/>
    </source>
</evidence>
<dbReference type="Pfam" id="PF00534">
    <property type="entry name" value="Glycos_transf_1"/>
    <property type="match status" value="1"/>
</dbReference>
<proteinExistence type="predicted"/>
<dbReference type="InterPro" id="IPR001296">
    <property type="entry name" value="Glyco_trans_1"/>
</dbReference>
<dbReference type="EMBL" id="CAFABE010000012">
    <property type="protein sequence ID" value="CAB4821410.1"/>
    <property type="molecule type" value="Genomic_DNA"/>
</dbReference>
<gene>
    <name evidence="4" type="ORF">UFOPK3164_00444</name>
    <name evidence="5" type="ORF">UFOPK3427_00442</name>
    <name evidence="6" type="ORF">UFOPK4112_00673</name>
</gene>
<dbReference type="GO" id="GO:0016757">
    <property type="term" value="F:glycosyltransferase activity"/>
    <property type="evidence" value="ECO:0007669"/>
    <property type="project" value="InterPro"/>
</dbReference>
<dbReference type="Pfam" id="PF13439">
    <property type="entry name" value="Glyco_transf_4"/>
    <property type="match status" value="1"/>
</dbReference>
<sequence length="386" mass="41814">MSEISVSIDVSAVPEKPAGAGRYTIELVRALTADAVPTLHLVTRKGDTTRWREMNAAATLYDVVPSPRPLRLVYEQILLGRKLAKTGIDVHHGPHYTMPRHCPIPSVVTIHDVTFFERPDVHEKSKVAFFKRAIRYSAAHASVLVCVSERTAEGLGRHVNVDVPVLVAPHGIDHLRFQPHEQSPGSDEAILTSLGLVPAMQRIVHVGTLEPRKGLLTLLKAFEGMSSDHPELELVLVGQRGWGMDDFDTALSGSPVRTRVKELGYVSSESLPALMRTASLLAYPSVDEGFGLPALEGLACGAPVVTTSDSVMADMCGEAAWLAGPGDPGSLAQTLLQALNAGSSEREKRAQMGMARAREFTWEKAAQCHRDAYELALSRGVTKRGK</sequence>
<evidence type="ECO:0000313" key="4">
    <source>
        <dbReference type="EMBL" id="CAB4821410.1"/>
    </source>
</evidence>
<name>A0A6J7D4T9_9ZZZZ</name>
<dbReference type="GO" id="GO:0009103">
    <property type="term" value="P:lipopolysaccharide biosynthetic process"/>
    <property type="evidence" value="ECO:0007669"/>
    <property type="project" value="TreeGrafter"/>
</dbReference>
<dbReference type="PANTHER" id="PTHR46401:SF2">
    <property type="entry name" value="GLYCOSYLTRANSFERASE WBBK-RELATED"/>
    <property type="match status" value="1"/>
</dbReference>
<accession>A0A6J7D4T9</accession>
<reference evidence="5" key="1">
    <citation type="submission" date="2020-05" db="EMBL/GenBank/DDBJ databases">
        <authorList>
            <person name="Chiriac C."/>
            <person name="Salcher M."/>
            <person name="Ghai R."/>
            <person name="Kavagutti S V."/>
        </authorList>
    </citation>
    <scope>NUCLEOTIDE SEQUENCE</scope>
</reference>
<feature type="domain" description="Glycosyltransferase subfamily 4-like N-terminal" evidence="3">
    <location>
        <begin position="19"/>
        <end position="174"/>
    </location>
</feature>
<dbReference type="EMBL" id="CAFBLT010000001">
    <property type="protein sequence ID" value="CAB4865151.1"/>
    <property type="molecule type" value="Genomic_DNA"/>
</dbReference>
<dbReference type="SUPFAM" id="SSF53756">
    <property type="entry name" value="UDP-Glycosyltransferase/glycogen phosphorylase"/>
    <property type="match status" value="1"/>
</dbReference>
<dbReference type="Gene3D" id="3.40.50.2000">
    <property type="entry name" value="Glycogen Phosphorylase B"/>
    <property type="match status" value="2"/>
</dbReference>
<dbReference type="EMBL" id="CAFBPM010000005">
    <property type="protein sequence ID" value="CAB5017021.1"/>
    <property type="molecule type" value="Genomic_DNA"/>
</dbReference>
<organism evidence="5">
    <name type="scientific">freshwater metagenome</name>
    <dbReference type="NCBI Taxonomy" id="449393"/>
    <lineage>
        <taxon>unclassified sequences</taxon>
        <taxon>metagenomes</taxon>
        <taxon>ecological metagenomes</taxon>
    </lineage>
</organism>
<dbReference type="AlphaFoldDB" id="A0A6J7D4T9"/>
<evidence type="ECO:0000259" key="3">
    <source>
        <dbReference type="Pfam" id="PF13439"/>
    </source>
</evidence>
<dbReference type="PANTHER" id="PTHR46401">
    <property type="entry name" value="GLYCOSYLTRANSFERASE WBBK-RELATED"/>
    <property type="match status" value="1"/>
</dbReference>
<dbReference type="CDD" id="cd03809">
    <property type="entry name" value="GT4_MtfB-like"/>
    <property type="match status" value="1"/>
</dbReference>
<feature type="domain" description="Glycosyl transferase family 1" evidence="2">
    <location>
        <begin position="202"/>
        <end position="353"/>
    </location>
</feature>
<evidence type="ECO:0000313" key="5">
    <source>
        <dbReference type="EMBL" id="CAB4865151.1"/>
    </source>
</evidence>
<evidence type="ECO:0000256" key="1">
    <source>
        <dbReference type="ARBA" id="ARBA00022679"/>
    </source>
</evidence>
<protein>
    <submittedName>
        <fullName evidence="5">Unannotated protein</fullName>
    </submittedName>
</protein>
<keyword evidence="1" id="KW-0808">Transferase</keyword>